<comment type="caution">
    <text evidence="1">The sequence shown here is derived from an EMBL/GenBank/DDBJ whole genome shotgun (WGS) entry which is preliminary data.</text>
</comment>
<protein>
    <submittedName>
        <fullName evidence="1">Uncharacterized protein</fullName>
    </submittedName>
</protein>
<name>A0AAW3UUY6_9BURK</name>
<evidence type="ECO:0000313" key="1">
    <source>
        <dbReference type="EMBL" id="MBB6201232.1"/>
    </source>
</evidence>
<reference evidence="1 2" key="1">
    <citation type="submission" date="2020-08" db="EMBL/GenBank/DDBJ databases">
        <title>Genomic Encyclopedia of Type Strains, Phase IV (KMG-V): Genome sequencing to study the core and pangenomes of soil and plant-associated prokaryotes.</title>
        <authorList>
            <person name="Whitman W."/>
        </authorList>
    </citation>
    <scope>NUCLEOTIDE SEQUENCE [LARGE SCALE GENOMIC DNA]</scope>
    <source>
        <strain evidence="1 2">SEMIA 4013</strain>
    </source>
</reference>
<accession>A0AAW3UUY6</accession>
<dbReference type="EMBL" id="JACIIK010000003">
    <property type="protein sequence ID" value="MBB6201232.1"/>
    <property type="molecule type" value="Genomic_DNA"/>
</dbReference>
<dbReference type="AlphaFoldDB" id="A0AAW3UUY6"/>
<gene>
    <name evidence="1" type="ORF">GGD69_002081</name>
</gene>
<proteinExistence type="predicted"/>
<organism evidence="1 2">
    <name type="scientific">Paraburkholderia fungorum</name>
    <dbReference type="NCBI Taxonomy" id="134537"/>
    <lineage>
        <taxon>Bacteria</taxon>
        <taxon>Pseudomonadati</taxon>
        <taxon>Pseudomonadota</taxon>
        <taxon>Betaproteobacteria</taxon>
        <taxon>Burkholderiales</taxon>
        <taxon>Burkholderiaceae</taxon>
        <taxon>Paraburkholderia</taxon>
    </lineage>
</organism>
<sequence length="172" mass="19907">MDNSEIQIRDHSTETIERFAFPGTSRRGSCFLRFCVRNDTPIVLCAQLLRYVGTSVTNAAEEISAEFFRHLWNKKLFEIAVKKQLFECVLENRYEARVRDVVWQHFSKKVVWIEHYPPGAGLAPEGSYSLVGDVTSNPFWSYLPAERIVEEAGVTMDFLTVEPVHLEYERQT</sequence>
<evidence type="ECO:0000313" key="2">
    <source>
        <dbReference type="Proteomes" id="UP000518681"/>
    </source>
</evidence>
<dbReference type="RefSeq" id="WP_183804425.1">
    <property type="nucleotide sequence ID" value="NZ_JACIII010000030.1"/>
</dbReference>
<dbReference type="Proteomes" id="UP000518681">
    <property type="component" value="Unassembled WGS sequence"/>
</dbReference>